<dbReference type="InterPro" id="IPR011051">
    <property type="entry name" value="RmlC_Cupin_sf"/>
</dbReference>
<gene>
    <name evidence="2" type="ORF">ACFSJH_05735</name>
</gene>
<evidence type="ECO:0000313" key="2">
    <source>
        <dbReference type="EMBL" id="MFD2115235.1"/>
    </source>
</evidence>
<protein>
    <submittedName>
        <fullName evidence="2">Cupin domain-containing protein</fullName>
    </submittedName>
</protein>
<evidence type="ECO:0000313" key="3">
    <source>
        <dbReference type="Proteomes" id="UP001597362"/>
    </source>
</evidence>
<name>A0ABW4YHL5_9BACL</name>
<organism evidence="2 3">
    <name type="scientific">Paenibacillus yanchengensis</name>
    <dbReference type="NCBI Taxonomy" id="2035833"/>
    <lineage>
        <taxon>Bacteria</taxon>
        <taxon>Bacillati</taxon>
        <taxon>Bacillota</taxon>
        <taxon>Bacilli</taxon>
        <taxon>Bacillales</taxon>
        <taxon>Paenibacillaceae</taxon>
        <taxon>Paenibacillus</taxon>
    </lineage>
</organism>
<keyword evidence="3" id="KW-1185">Reference proteome</keyword>
<accession>A0ABW4YHL5</accession>
<dbReference type="CDD" id="cd02223">
    <property type="entry name" value="cupin_Bh2720-like"/>
    <property type="match status" value="1"/>
</dbReference>
<dbReference type="InterPro" id="IPR013096">
    <property type="entry name" value="Cupin_2"/>
</dbReference>
<dbReference type="Pfam" id="PF07883">
    <property type="entry name" value="Cupin_2"/>
    <property type="match status" value="1"/>
</dbReference>
<dbReference type="Proteomes" id="UP001597362">
    <property type="component" value="Unassembled WGS sequence"/>
</dbReference>
<dbReference type="SUPFAM" id="SSF51182">
    <property type="entry name" value="RmlC-like cupins"/>
    <property type="match status" value="1"/>
</dbReference>
<dbReference type="InterPro" id="IPR052538">
    <property type="entry name" value="Flavonoid_dioxygenase-like"/>
</dbReference>
<dbReference type="InterPro" id="IPR014710">
    <property type="entry name" value="RmlC-like_jellyroll"/>
</dbReference>
<feature type="domain" description="Cupin type-2" evidence="1">
    <location>
        <begin position="126"/>
        <end position="201"/>
    </location>
</feature>
<sequence length="223" mass="25416">MYYVPSYYNYYYAPNMASRSGCGGCRSQGNSYYVNYPNYFSYPFTLPSLTSAYSYYSTPMATDYYNEIQFDTPHLAEERTDELEEARVILQDYGPQPLVIDIEDATEDNRNYRTTLWTGKHFQVTLMSIPVGGDIGLELHPTNDQFIRIEEGKALVQMGPQQHQLNYERQADDGDAIIVPAGTWHNVINIGHKPLKVYVIYAPPHHPHGTVHRTKAEAMAAEA</sequence>
<reference evidence="3" key="1">
    <citation type="journal article" date="2019" name="Int. J. Syst. Evol. Microbiol.">
        <title>The Global Catalogue of Microorganisms (GCM) 10K type strain sequencing project: providing services to taxonomists for standard genome sequencing and annotation.</title>
        <authorList>
            <consortium name="The Broad Institute Genomics Platform"/>
            <consortium name="The Broad Institute Genome Sequencing Center for Infectious Disease"/>
            <person name="Wu L."/>
            <person name="Ma J."/>
        </authorList>
    </citation>
    <scope>NUCLEOTIDE SEQUENCE [LARGE SCALE GENOMIC DNA]</scope>
    <source>
        <strain evidence="3">GH52</strain>
    </source>
</reference>
<dbReference type="RefSeq" id="WP_377770257.1">
    <property type="nucleotide sequence ID" value="NZ_JBHUHO010000013.1"/>
</dbReference>
<dbReference type="Gene3D" id="2.60.120.10">
    <property type="entry name" value="Jelly Rolls"/>
    <property type="match status" value="1"/>
</dbReference>
<dbReference type="EMBL" id="JBHUHO010000013">
    <property type="protein sequence ID" value="MFD2115235.1"/>
    <property type="molecule type" value="Genomic_DNA"/>
</dbReference>
<evidence type="ECO:0000259" key="1">
    <source>
        <dbReference type="Pfam" id="PF07883"/>
    </source>
</evidence>
<dbReference type="PANTHER" id="PTHR43346">
    <property type="entry name" value="LIGAND BINDING DOMAIN PROTEIN, PUTATIVE (AFU_ORTHOLOGUE AFUA_6G14370)-RELATED"/>
    <property type="match status" value="1"/>
</dbReference>
<comment type="caution">
    <text evidence="2">The sequence shown here is derived from an EMBL/GenBank/DDBJ whole genome shotgun (WGS) entry which is preliminary data.</text>
</comment>
<dbReference type="PANTHER" id="PTHR43346:SF1">
    <property type="entry name" value="QUERCETIN 2,3-DIOXYGENASE-RELATED"/>
    <property type="match status" value="1"/>
</dbReference>
<proteinExistence type="predicted"/>